<name>F2U1H1_SALR5</name>
<dbReference type="GeneID" id="16077271"/>
<dbReference type="EMBL" id="GL832959">
    <property type="protein sequence ID" value="EGD81473.1"/>
    <property type="molecule type" value="Genomic_DNA"/>
</dbReference>
<reference evidence="2" key="1">
    <citation type="submission" date="2009-08" db="EMBL/GenBank/DDBJ databases">
        <title>Annotation of Salpingoeca rosetta.</title>
        <authorList>
            <consortium name="The Broad Institute Genome Sequencing Platform"/>
            <person name="Russ C."/>
            <person name="Cuomo C."/>
            <person name="Burger G."/>
            <person name="Gray M.W."/>
            <person name="Holland P.W.H."/>
            <person name="King N."/>
            <person name="Lang F.B.F."/>
            <person name="Roger A.J."/>
            <person name="Ruiz-Trillo I."/>
            <person name="Young S.K."/>
            <person name="Zeng Q."/>
            <person name="Gargeya S."/>
            <person name="Alvarado L."/>
            <person name="Berlin A."/>
            <person name="Chapman S.B."/>
            <person name="Chen Z."/>
            <person name="Freedman E."/>
            <person name="Gellesch M."/>
            <person name="Goldberg J."/>
            <person name="Griggs A."/>
            <person name="Gujja S."/>
            <person name="Heilman E."/>
            <person name="Heiman D."/>
            <person name="Howarth C."/>
            <person name="Mehta T."/>
            <person name="Neiman D."/>
            <person name="Pearson M."/>
            <person name="Roberts A."/>
            <person name="Saif S."/>
            <person name="Shea T."/>
            <person name="Shenoy N."/>
            <person name="Sisk P."/>
            <person name="Stolte C."/>
            <person name="Sykes S."/>
            <person name="White J."/>
            <person name="Yandava C."/>
            <person name="Haas B."/>
            <person name="Nusbaum C."/>
            <person name="Birren B."/>
        </authorList>
    </citation>
    <scope>NUCLEOTIDE SEQUENCE</scope>
    <source>
        <strain evidence="2">ATCC 50818</strain>
    </source>
</reference>
<organism evidence="2 3">
    <name type="scientific">Salpingoeca rosetta (strain ATCC 50818 / BSB-021)</name>
    <dbReference type="NCBI Taxonomy" id="946362"/>
    <lineage>
        <taxon>Eukaryota</taxon>
        <taxon>Choanoflagellata</taxon>
        <taxon>Craspedida</taxon>
        <taxon>Salpingoecidae</taxon>
        <taxon>Salpingoeca</taxon>
    </lineage>
</organism>
<evidence type="ECO:0000256" key="1">
    <source>
        <dbReference type="SAM" id="MobiDB-lite"/>
    </source>
</evidence>
<accession>F2U1H1</accession>
<evidence type="ECO:0000313" key="2">
    <source>
        <dbReference type="EMBL" id="EGD81473.1"/>
    </source>
</evidence>
<dbReference type="Proteomes" id="UP000007799">
    <property type="component" value="Unassembled WGS sequence"/>
</dbReference>
<feature type="compositionally biased region" description="Low complexity" evidence="1">
    <location>
        <begin position="23"/>
        <end position="33"/>
    </location>
</feature>
<sequence length="122" mass="12746">MAGGGTITTTAATTTTAVITTTAATTSAASSVADMADKAEQKRTQTTQGEDKPGQEADTLGWGELRTSGAPKRPPKSRRPEYPPDDDEADSANTNGTTAGSRNDDILDTYRDALTCFACSRR</sequence>
<dbReference type="KEGG" id="sre:PTSG_02191"/>
<dbReference type="AlphaFoldDB" id="F2U1H1"/>
<feature type="compositionally biased region" description="Polar residues" evidence="1">
    <location>
        <begin position="91"/>
        <end position="101"/>
    </location>
</feature>
<evidence type="ECO:0000313" key="3">
    <source>
        <dbReference type="Proteomes" id="UP000007799"/>
    </source>
</evidence>
<protein>
    <submittedName>
        <fullName evidence="2">Uncharacterized protein</fullName>
    </submittedName>
</protein>
<dbReference type="InParanoid" id="F2U1H1"/>
<feature type="compositionally biased region" description="Basic and acidic residues" evidence="1">
    <location>
        <begin position="35"/>
        <end position="55"/>
    </location>
</feature>
<keyword evidence="3" id="KW-1185">Reference proteome</keyword>
<feature type="region of interest" description="Disordered" evidence="1">
    <location>
        <begin position="23"/>
        <end position="106"/>
    </location>
</feature>
<dbReference type="RefSeq" id="XP_004996677.1">
    <property type="nucleotide sequence ID" value="XM_004996620.1"/>
</dbReference>
<proteinExistence type="predicted"/>
<gene>
    <name evidence="2" type="ORF">PTSG_02191</name>
</gene>